<feature type="coiled-coil region" evidence="3">
    <location>
        <begin position="88"/>
        <end position="253"/>
    </location>
</feature>
<feature type="coiled-coil region" evidence="3">
    <location>
        <begin position="315"/>
        <end position="423"/>
    </location>
</feature>
<evidence type="ECO:0000313" key="5">
    <source>
        <dbReference type="Proteomes" id="UP001443914"/>
    </source>
</evidence>
<keyword evidence="2 3" id="KW-0175">Coiled coil</keyword>
<dbReference type="Proteomes" id="UP001443914">
    <property type="component" value="Unassembled WGS sequence"/>
</dbReference>
<sequence length="612" mass="69708">MGGNEFENRTGIGSVKSAISRYGGKVNIDTGLRNEFQEDAPHSEERSSKARDLHIAKNTVDRINEHRRTAETVTSQAMLELLNAKKKVRELTSQIQQSKFKAKQKTEEHQKLPSQTENHQYMRVVRELESLKREVSKIKLDMACAVEEKYRAEKEENAAGLKLESYVGIAENLRREIEEANEEEVLVELARIQACKEFAAIEAQRKEDGEKFSSKIQEARKKINVLRKEVEQAKRLEEVLAITNAEADVLQSELKFIKEMDRRIERSNNVQLKNLEFQSVTKDLEAAKKEHAAIRAGVFELMTSMDLTRIELNSVLKEKDQMQKAEAKTEKYIKKLNSKLLRSKDKLEAAKASEEKAKLMLPSFIISLQELEKIKETAQNEKASIIEETISIRDDIQKIESTTDSTEERLQAAMQELEAVKTAEASALKNLKTLVENVVVARASKDTTNITISNFEYDYLTGRAKGAEDIAEKKMAAALAWADALNANAKEMQIKTAFMKEETKELRLKEEQELSKMVILSDNRDTDELEKPGEKENNSVYGRKPVIENSYNWTPARQTKFRKSIGSPAGRRPIIATSLTQKRKKKVVGKITNYFVNKQTENEKTVSVEVIH</sequence>
<name>A0AAW1M4W1_SAPOF</name>
<keyword evidence="5" id="KW-1185">Reference proteome</keyword>
<dbReference type="GO" id="GO:0009904">
    <property type="term" value="P:chloroplast accumulation movement"/>
    <property type="evidence" value="ECO:0007669"/>
    <property type="project" value="TreeGrafter"/>
</dbReference>
<dbReference type="PANTHER" id="PTHR32054:SF2">
    <property type="entry name" value="PROTEIN PLASTID MOVEMENT IMPAIRED 2"/>
    <property type="match status" value="1"/>
</dbReference>
<proteinExistence type="inferred from homology"/>
<gene>
    <name evidence="4" type="ORF">RND81_03G178600</name>
</gene>
<comment type="caution">
    <text evidence="4">The sequence shown here is derived from an EMBL/GenBank/DDBJ whole genome shotgun (WGS) entry which is preliminary data.</text>
</comment>
<protein>
    <recommendedName>
        <fullName evidence="6">Protein PLASTID MOVEMENT IMPAIRED 2</fullName>
    </recommendedName>
</protein>
<evidence type="ECO:0000256" key="3">
    <source>
        <dbReference type="SAM" id="Coils"/>
    </source>
</evidence>
<dbReference type="PANTHER" id="PTHR32054">
    <property type="entry name" value="HEAVY CHAIN, PUTATIVE, EXPRESSED-RELATED-RELATED"/>
    <property type="match status" value="1"/>
</dbReference>
<comment type="similarity">
    <text evidence="1">Belongs to the WEB family.</text>
</comment>
<dbReference type="EMBL" id="JBDFQZ010000003">
    <property type="protein sequence ID" value="KAK9742515.1"/>
    <property type="molecule type" value="Genomic_DNA"/>
</dbReference>
<organism evidence="4 5">
    <name type="scientific">Saponaria officinalis</name>
    <name type="common">Common soapwort</name>
    <name type="synonym">Lychnis saponaria</name>
    <dbReference type="NCBI Taxonomy" id="3572"/>
    <lineage>
        <taxon>Eukaryota</taxon>
        <taxon>Viridiplantae</taxon>
        <taxon>Streptophyta</taxon>
        <taxon>Embryophyta</taxon>
        <taxon>Tracheophyta</taxon>
        <taxon>Spermatophyta</taxon>
        <taxon>Magnoliopsida</taxon>
        <taxon>eudicotyledons</taxon>
        <taxon>Gunneridae</taxon>
        <taxon>Pentapetalae</taxon>
        <taxon>Caryophyllales</taxon>
        <taxon>Caryophyllaceae</taxon>
        <taxon>Caryophylleae</taxon>
        <taxon>Saponaria</taxon>
    </lineage>
</organism>
<accession>A0AAW1M4W1</accession>
<dbReference type="GO" id="GO:0005829">
    <property type="term" value="C:cytosol"/>
    <property type="evidence" value="ECO:0007669"/>
    <property type="project" value="TreeGrafter"/>
</dbReference>
<evidence type="ECO:0000256" key="2">
    <source>
        <dbReference type="ARBA" id="ARBA00023054"/>
    </source>
</evidence>
<reference evidence="4" key="1">
    <citation type="submission" date="2024-03" db="EMBL/GenBank/DDBJ databases">
        <title>WGS assembly of Saponaria officinalis var. Norfolk2.</title>
        <authorList>
            <person name="Jenkins J."/>
            <person name="Shu S."/>
            <person name="Grimwood J."/>
            <person name="Barry K."/>
            <person name="Goodstein D."/>
            <person name="Schmutz J."/>
            <person name="Leebens-Mack J."/>
            <person name="Osbourn A."/>
        </authorList>
    </citation>
    <scope>NUCLEOTIDE SEQUENCE [LARGE SCALE GENOMIC DNA]</scope>
    <source>
        <strain evidence="4">JIC</strain>
    </source>
</reference>
<dbReference type="InterPro" id="IPR008545">
    <property type="entry name" value="Web"/>
</dbReference>
<dbReference type="GO" id="GO:0009903">
    <property type="term" value="P:chloroplast avoidance movement"/>
    <property type="evidence" value="ECO:0007669"/>
    <property type="project" value="TreeGrafter"/>
</dbReference>
<evidence type="ECO:0008006" key="6">
    <source>
        <dbReference type="Google" id="ProtNLM"/>
    </source>
</evidence>
<dbReference type="AlphaFoldDB" id="A0AAW1M4W1"/>
<evidence type="ECO:0000313" key="4">
    <source>
        <dbReference type="EMBL" id="KAK9742515.1"/>
    </source>
</evidence>
<dbReference type="Pfam" id="PF05701">
    <property type="entry name" value="WEMBL"/>
    <property type="match status" value="1"/>
</dbReference>
<evidence type="ECO:0000256" key="1">
    <source>
        <dbReference type="ARBA" id="ARBA00005485"/>
    </source>
</evidence>